<evidence type="ECO:0000256" key="1">
    <source>
        <dbReference type="ARBA" id="ARBA00001961"/>
    </source>
</evidence>
<dbReference type="InterPro" id="IPR005123">
    <property type="entry name" value="Oxoglu/Fe-dep_dioxygenase_dom"/>
</dbReference>
<dbReference type="GO" id="GO:0031418">
    <property type="term" value="F:L-ascorbic acid binding"/>
    <property type="evidence" value="ECO:0007669"/>
    <property type="project" value="InterPro"/>
</dbReference>
<evidence type="ECO:0000256" key="6">
    <source>
        <dbReference type="SAM" id="MobiDB-lite"/>
    </source>
</evidence>
<evidence type="ECO:0000256" key="5">
    <source>
        <dbReference type="ARBA" id="ARBA00023004"/>
    </source>
</evidence>
<dbReference type="PANTHER" id="PTHR10869:SF236">
    <property type="entry name" value="PROLYL 4-HYDROXYLASE ALPHA SUBUNIT DOMAIN-CONTAINING PROTEIN"/>
    <property type="match status" value="1"/>
</dbReference>
<dbReference type="PANTHER" id="PTHR10869">
    <property type="entry name" value="PROLYL 4-HYDROXYLASE ALPHA SUBUNIT"/>
    <property type="match status" value="1"/>
</dbReference>
<gene>
    <name evidence="8" type="ORF">Rt10032_c01g0457</name>
</gene>
<dbReference type="GO" id="GO:0005783">
    <property type="term" value="C:endoplasmic reticulum"/>
    <property type="evidence" value="ECO:0007669"/>
    <property type="project" value="TreeGrafter"/>
</dbReference>
<reference evidence="8 9" key="1">
    <citation type="submission" date="2019-07" db="EMBL/GenBank/DDBJ databases">
        <title>Rhodotorula toruloides NBRC10032 genome sequencing.</title>
        <authorList>
            <person name="Shida Y."/>
            <person name="Takaku H."/>
            <person name="Ogasawara W."/>
            <person name="Mori K."/>
        </authorList>
    </citation>
    <scope>NUCLEOTIDE SEQUENCE [LARGE SCALE GENOMIC DNA]</scope>
    <source>
        <strain evidence="8 9">NBRC10032</strain>
    </source>
</reference>
<comment type="cofactor">
    <cofactor evidence="1">
        <name>L-ascorbate</name>
        <dbReference type="ChEBI" id="CHEBI:38290"/>
    </cofactor>
</comment>
<keyword evidence="2" id="KW-0479">Metal-binding</keyword>
<evidence type="ECO:0000313" key="8">
    <source>
        <dbReference type="EMBL" id="GEM06440.1"/>
    </source>
</evidence>
<dbReference type="EMBL" id="BJWK01000001">
    <property type="protein sequence ID" value="GEM06440.1"/>
    <property type="molecule type" value="Genomic_DNA"/>
</dbReference>
<protein>
    <submittedName>
        <fullName evidence="8">Oxoglutarate/iron-dependent oxygenase</fullName>
    </submittedName>
</protein>
<dbReference type="SMART" id="SM00702">
    <property type="entry name" value="P4Hc"/>
    <property type="match status" value="1"/>
</dbReference>
<name>A0A511K7X9_RHOTO</name>
<accession>A0A511K7X9</accession>
<evidence type="ECO:0000256" key="3">
    <source>
        <dbReference type="ARBA" id="ARBA00022964"/>
    </source>
</evidence>
<dbReference type="PROSITE" id="PS51471">
    <property type="entry name" value="FE2OG_OXY"/>
    <property type="match status" value="1"/>
</dbReference>
<sequence>MGKQKVGRTAQGSSQPQRVVWPALQPPQRPLQLVEPSPGILLIDNFLPPAARKAFLAFLTAANSPLHLNPPTLPKRGEAERTNARTSVQDPDFAKRLWEDTGLREACQTLEGRNGRRAAGLNPNIRVYRYGEGDFFGRRFSFSSSFSANSLTLLYTAHYDDDIRDPASGWTSEWTLLIYLTGKEDGVVGGETTFYPALTRKDDGSAVVPELRAGRALLHRHGQLCSLHEGRPVEKGTKWVLRSDVLFN</sequence>
<dbReference type="AlphaFoldDB" id="A0A511K7X9"/>
<evidence type="ECO:0000259" key="7">
    <source>
        <dbReference type="PROSITE" id="PS51471"/>
    </source>
</evidence>
<evidence type="ECO:0000313" key="9">
    <source>
        <dbReference type="Proteomes" id="UP000321518"/>
    </source>
</evidence>
<feature type="domain" description="Fe2OG dioxygenase" evidence="7">
    <location>
        <begin position="120"/>
        <end position="248"/>
    </location>
</feature>
<dbReference type="OrthoDB" id="69177at2759"/>
<keyword evidence="3" id="KW-0223">Dioxygenase</keyword>
<keyword evidence="5" id="KW-0408">Iron</keyword>
<dbReference type="GO" id="GO:0005506">
    <property type="term" value="F:iron ion binding"/>
    <property type="evidence" value="ECO:0007669"/>
    <property type="project" value="InterPro"/>
</dbReference>
<keyword evidence="4" id="KW-0560">Oxidoreductase</keyword>
<dbReference type="InterPro" id="IPR006620">
    <property type="entry name" value="Pro_4_hyd_alph"/>
</dbReference>
<dbReference type="Proteomes" id="UP000321518">
    <property type="component" value="Unassembled WGS sequence"/>
</dbReference>
<dbReference type="GO" id="GO:0004656">
    <property type="term" value="F:procollagen-proline 4-dioxygenase activity"/>
    <property type="evidence" value="ECO:0007669"/>
    <property type="project" value="TreeGrafter"/>
</dbReference>
<organism evidence="8 9">
    <name type="scientific">Rhodotorula toruloides</name>
    <name type="common">Yeast</name>
    <name type="synonym">Rhodosporidium toruloides</name>
    <dbReference type="NCBI Taxonomy" id="5286"/>
    <lineage>
        <taxon>Eukaryota</taxon>
        <taxon>Fungi</taxon>
        <taxon>Dikarya</taxon>
        <taxon>Basidiomycota</taxon>
        <taxon>Pucciniomycotina</taxon>
        <taxon>Microbotryomycetes</taxon>
        <taxon>Sporidiobolales</taxon>
        <taxon>Sporidiobolaceae</taxon>
        <taxon>Rhodotorula</taxon>
    </lineage>
</organism>
<evidence type="ECO:0000256" key="4">
    <source>
        <dbReference type="ARBA" id="ARBA00023002"/>
    </source>
</evidence>
<proteinExistence type="predicted"/>
<comment type="caution">
    <text evidence="8">The sequence shown here is derived from an EMBL/GenBank/DDBJ whole genome shotgun (WGS) entry which is preliminary data.</text>
</comment>
<evidence type="ECO:0000256" key="2">
    <source>
        <dbReference type="ARBA" id="ARBA00022723"/>
    </source>
</evidence>
<dbReference type="InterPro" id="IPR045054">
    <property type="entry name" value="P4HA-like"/>
</dbReference>
<feature type="region of interest" description="Disordered" evidence="6">
    <location>
        <begin position="69"/>
        <end position="89"/>
    </location>
</feature>
<dbReference type="Gene3D" id="2.60.120.620">
    <property type="entry name" value="q2cbj1_9rhob like domain"/>
    <property type="match status" value="1"/>
</dbReference>